<reference evidence="2 3" key="1">
    <citation type="submission" date="2016-11" db="EMBL/GenBank/DDBJ databases">
        <authorList>
            <person name="Jaros S."/>
            <person name="Januszkiewicz K."/>
            <person name="Wedrychowicz H."/>
        </authorList>
    </citation>
    <scope>NUCLEOTIDE SEQUENCE [LARGE SCALE GENOMIC DNA]</scope>
    <source>
        <strain evidence="2 3">CGMCC 1.10681</strain>
    </source>
</reference>
<dbReference type="PROSITE" id="PS51257">
    <property type="entry name" value="PROKAR_LIPOPROTEIN"/>
    <property type="match status" value="1"/>
</dbReference>
<keyword evidence="3" id="KW-1185">Reference proteome</keyword>
<dbReference type="EMBL" id="FRCZ01000005">
    <property type="protein sequence ID" value="SHN24355.1"/>
    <property type="molecule type" value="Genomic_DNA"/>
</dbReference>
<feature type="region of interest" description="Disordered" evidence="1">
    <location>
        <begin position="287"/>
        <end position="306"/>
    </location>
</feature>
<dbReference type="OrthoDB" id="2360336at2"/>
<dbReference type="STRING" id="1027249.SAMN05216179_2762"/>
<evidence type="ECO:0000313" key="2">
    <source>
        <dbReference type="EMBL" id="SHN24355.1"/>
    </source>
</evidence>
<organism evidence="2 3">
    <name type="scientific">Gracilibacillus kekensis</name>
    <dbReference type="NCBI Taxonomy" id="1027249"/>
    <lineage>
        <taxon>Bacteria</taxon>
        <taxon>Bacillati</taxon>
        <taxon>Bacillota</taxon>
        <taxon>Bacilli</taxon>
        <taxon>Bacillales</taxon>
        <taxon>Bacillaceae</taxon>
        <taxon>Gracilibacillus</taxon>
    </lineage>
</organism>
<accession>A0A1M7Q292</accession>
<dbReference type="InterPro" id="IPR012873">
    <property type="entry name" value="DUF1672"/>
</dbReference>
<evidence type="ECO:0008006" key="4">
    <source>
        <dbReference type="Google" id="ProtNLM"/>
    </source>
</evidence>
<gene>
    <name evidence="2" type="ORF">SAMN05216179_2762</name>
</gene>
<sequence length="306" mass="34816">MLHKNNIIAIVILSTLLLGGCNWMSEVSPGNLNDNEEINTEDYYVPVQEYTGKEYTLPNGKETDRIANENREEIEEAIKSFFKKEYKTEVKVHNIVGNVDGATVMVESIGEPHFYTYAVIPINKKTEQIYSEKVFSQEGQVENAIMAGVYGMIMEEEFQNLNDLIEKTKNDYNLTGINKEAIPIGADRYSNEHLKVTIFDDNEFEAIAEEYLENPNRTADEWKKAFNIDNVAPKDIVIAINLFMTDQNVEPNQQAFEHLIKALEQANNIPKGAYAIRLHDNYISKNGSGSKDNSIERAHPDELLKD</sequence>
<feature type="compositionally biased region" description="Basic and acidic residues" evidence="1">
    <location>
        <begin position="293"/>
        <end position="306"/>
    </location>
</feature>
<evidence type="ECO:0000313" key="3">
    <source>
        <dbReference type="Proteomes" id="UP000184184"/>
    </source>
</evidence>
<protein>
    <recommendedName>
        <fullName evidence="4">DUF1672 family protein</fullName>
    </recommendedName>
</protein>
<dbReference type="Pfam" id="PF07901">
    <property type="entry name" value="DUF1672"/>
    <property type="match status" value="1"/>
</dbReference>
<name>A0A1M7Q292_9BACI</name>
<proteinExistence type="predicted"/>
<evidence type="ECO:0000256" key="1">
    <source>
        <dbReference type="SAM" id="MobiDB-lite"/>
    </source>
</evidence>
<dbReference type="Proteomes" id="UP000184184">
    <property type="component" value="Unassembled WGS sequence"/>
</dbReference>
<dbReference type="AlphaFoldDB" id="A0A1M7Q292"/>
<dbReference type="RefSeq" id="WP_073202445.1">
    <property type="nucleotide sequence ID" value="NZ_FRCZ01000005.1"/>
</dbReference>